<comment type="catalytic activity">
    <reaction evidence="1">
        <text>S-ubiquitinyl-[E2 ubiquitin-conjugating enzyme]-L-cysteine + [acceptor protein]-L-lysine = [E2 ubiquitin-conjugating enzyme]-L-cysteine + N(6)-ubiquitinyl-[acceptor protein]-L-lysine.</text>
        <dbReference type="EC" id="2.3.2.26"/>
    </reaction>
</comment>
<dbReference type="InterPro" id="IPR035983">
    <property type="entry name" value="Hect_E3_ubiquitin_ligase"/>
</dbReference>
<evidence type="ECO:0000256" key="6">
    <source>
        <dbReference type="SAM" id="MobiDB-lite"/>
    </source>
</evidence>
<dbReference type="EMBL" id="JANBPT010000212">
    <property type="protein sequence ID" value="KAJ1925694.1"/>
    <property type="molecule type" value="Genomic_DNA"/>
</dbReference>
<dbReference type="GO" id="GO:0000209">
    <property type="term" value="P:protein polyubiquitination"/>
    <property type="evidence" value="ECO:0007669"/>
    <property type="project" value="InterPro"/>
</dbReference>
<accession>A0A9W8ADR2</accession>
<feature type="region of interest" description="Disordered" evidence="6">
    <location>
        <begin position="473"/>
        <end position="499"/>
    </location>
</feature>
<dbReference type="SMART" id="SM00119">
    <property type="entry name" value="HECTc"/>
    <property type="match status" value="1"/>
</dbReference>
<evidence type="ECO:0000256" key="2">
    <source>
        <dbReference type="ARBA" id="ARBA00012485"/>
    </source>
</evidence>
<organism evidence="8 9">
    <name type="scientific">Tieghemiomyces parasiticus</name>
    <dbReference type="NCBI Taxonomy" id="78921"/>
    <lineage>
        <taxon>Eukaryota</taxon>
        <taxon>Fungi</taxon>
        <taxon>Fungi incertae sedis</taxon>
        <taxon>Zoopagomycota</taxon>
        <taxon>Kickxellomycotina</taxon>
        <taxon>Dimargaritomycetes</taxon>
        <taxon>Dimargaritales</taxon>
        <taxon>Dimargaritaceae</taxon>
        <taxon>Tieghemiomyces</taxon>
    </lineage>
</organism>
<dbReference type="InterPro" id="IPR044611">
    <property type="entry name" value="E3A/B/C-like"/>
</dbReference>
<sequence length="1464" mass="159084">MPLSDPTGLALEAPALSTEPDVGTAWSPTSYALYQQLTAGCGSPACRGPLCATGRRNVGSQSAMPPAFARLLAKSLAEGSSTADLLCVDQPVAGVTVPAWTPRCSPEPLATALAISTTRPTGSLPESVAPSNPAPAPSIALNLLPSWLRSLLGAHGEAAAMTPSHHDKPSPAVRDSQEPRPASAPRPATLAEALRTVRLPPATGNPVPSAPPEAYHLTLLTPRVLDLLLQALCHPDDAPPSPCPPSDPLGVTPEAFAGLMHRYSYLSPTPSSTSLDAYLPSATALSTSPRTPPVLDCHAGPPSRPAHLNGLRIPSVGEGTVPTAAAAELSMSEGDHASFTQEEVLAFLPSDNDTSGPPAALATPTRDWRWDSIPYSLTGQGALFTSGEVLPSPRPVGYAPGFASSPLSPITPGTTPVLGGDGQTTLGQGEPFSSVQPPPHTMPWIPADLSFLSYTSGSFLPGLPDLHHDARWTPKPPQEAHPPGVDAAAGHMLPDNSATQDAVDPALVHVIRECGRGPVDPLSATWPTAGELLLNTVAHVFRSYPTMVRAMHPRLTTDHTLPSPPSCQLTAALELDGPLGAWVHLTGVRQVFERLAELPSPHLHSVWASALQEQLAELTRDLHGLARRGPIHLGASQASSDHARFAALLSAILILWECPLITRPTFHWGPAAPWSPTEQNHLLGLLVTATVGLRSVSLVHASYYPVQPADLTLNGLDLYALVLADGWPSSPSTSAASTLLRYDYHPARHPRFPEEFSPSSLDTLSDDLEIAGPEADLPLDEHFADLEVYQSFAQTPEAHGSADGEVSFHVDPTLEVLPATTATAIDDDGTRHSPASMYPVPDRRLGLAGNRWGTFSAGSSLLPQTRVCILKGYIISRLGVYLPHRTDLVDTKTRQALDLLAVWWSLAVAGETTGDDHALAHIRLLHLRTTVDPARPPRPLPRVNPNWFASEELGARLDLAAEVSQWRRAGVDHPWPRLPNARTQWAQRFQATSLTFSLLAYPFLLTTEAKARAIREDALAEMTLHFERGLGNLYVFSHLRQLLHLPNFGHSVFHPNLRSEWAGQCNIARFSDATTPYLAIEPRREFLLTDSLHQLRRQFRHLRQPLKVRYVGSGELGVDQGGVQKEWFREVFRRYLKEHAPSAHMWEENPTTLHYWLAGDAWLGRTDPTAPTLTWSGRLDLLEMLGIILGLALYNHVQLPLPFPPVFYKKLLGYDADFNDLVESFPDLGQGLARLLEWNEGDGDVHDTFGLTFEITVRVPSSGDRLSSTTEAPAGHWAVTTVPLVTNGHAIPVTAANRYQYAQVYADYLLNRSVSACMGAVRRGFLRVVGRPLLALCTRPSELQLLLAGRQEILDFHELERHTAYEDRFYAHHPTIRKFWKVVHGFTPAQKRQLLLFVTANDRLPLGGFSQVTFVVQRNGADSDRLPTALTCFGRLLLPEYHTKEKLRERLLTAIQNTQGFGLV</sequence>
<comment type="caution">
    <text evidence="8">The sequence shown here is derived from an EMBL/GenBank/DDBJ whole genome shotgun (WGS) entry which is preliminary data.</text>
</comment>
<dbReference type="OrthoDB" id="8068875at2759"/>
<dbReference type="GO" id="GO:0061630">
    <property type="term" value="F:ubiquitin protein ligase activity"/>
    <property type="evidence" value="ECO:0007669"/>
    <property type="project" value="UniProtKB-EC"/>
</dbReference>
<dbReference type="EC" id="2.3.2.26" evidence="2"/>
<feature type="domain" description="HECT" evidence="7">
    <location>
        <begin position="1102"/>
        <end position="1464"/>
    </location>
</feature>
<reference evidence="8" key="1">
    <citation type="submission" date="2022-07" db="EMBL/GenBank/DDBJ databases">
        <title>Phylogenomic reconstructions and comparative analyses of Kickxellomycotina fungi.</title>
        <authorList>
            <person name="Reynolds N.K."/>
            <person name="Stajich J.E."/>
            <person name="Barry K."/>
            <person name="Grigoriev I.V."/>
            <person name="Crous P."/>
            <person name="Smith M.E."/>
        </authorList>
    </citation>
    <scope>NUCLEOTIDE SEQUENCE</scope>
    <source>
        <strain evidence="8">RSA 861</strain>
    </source>
</reference>
<evidence type="ECO:0000256" key="5">
    <source>
        <dbReference type="PROSITE-ProRule" id="PRU00104"/>
    </source>
</evidence>
<dbReference type="Gene3D" id="3.30.2410.10">
    <property type="entry name" value="Hect, E3 ligase catalytic domain"/>
    <property type="match status" value="1"/>
</dbReference>
<dbReference type="Gene3D" id="3.30.2160.10">
    <property type="entry name" value="Hect, E3 ligase catalytic domain"/>
    <property type="match status" value="1"/>
</dbReference>
<dbReference type="Pfam" id="PF16558">
    <property type="entry name" value="AZUL"/>
    <property type="match status" value="1"/>
</dbReference>
<proteinExistence type="predicted"/>
<keyword evidence="4 5" id="KW-0833">Ubl conjugation pathway</keyword>
<evidence type="ECO:0000256" key="1">
    <source>
        <dbReference type="ARBA" id="ARBA00000885"/>
    </source>
</evidence>
<protein>
    <recommendedName>
        <fullName evidence="2">HECT-type E3 ubiquitin transferase</fullName>
        <ecNumber evidence="2">2.3.2.26</ecNumber>
    </recommendedName>
</protein>
<dbReference type="CDD" id="cd00078">
    <property type="entry name" value="HECTc"/>
    <property type="match status" value="1"/>
</dbReference>
<evidence type="ECO:0000313" key="8">
    <source>
        <dbReference type="EMBL" id="KAJ1925694.1"/>
    </source>
</evidence>
<feature type="active site" description="Glycyl thioester intermediate" evidence="5">
    <location>
        <position position="1432"/>
    </location>
</feature>
<feature type="region of interest" description="Disordered" evidence="6">
    <location>
        <begin position="158"/>
        <end position="187"/>
    </location>
</feature>
<dbReference type="Proteomes" id="UP001150569">
    <property type="component" value="Unassembled WGS sequence"/>
</dbReference>
<dbReference type="Gene3D" id="3.90.1750.10">
    <property type="entry name" value="Hect, E3 ligase catalytic domains"/>
    <property type="match status" value="1"/>
</dbReference>
<evidence type="ECO:0000313" key="9">
    <source>
        <dbReference type="Proteomes" id="UP001150569"/>
    </source>
</evidence>
<evidence type="ECO:0000256" key="4">
    <source>
        <dbReference type="ARBA" id="ARBA00022786"/>
    </source>
</evidence>
<evidence type="ECO:0000259" key="7">
    <source>
        <dbReference type="PROSITE" id="PS50237"/>
    </source>
</evidence>
<evidence type="ECO:0000256" key="3">
    <source>
        <dbReference type="ARBA" id="ARBA00022679"/>
    </source>
</evidence>
<name>A0A9W8ADR2_9FUNG</name>
<dbReference type="FunFam" id="3.30.2410.10:FF:000003">
    <property type="entry name" value="probable E3 ubiquitin-protein ligase HERC4 isoform X1"/>
    <property type="match status" value="1"/>
</dbReference>
<keyword evidence="9" id="KW-1185">Reference proteome</keyword>
<dbReference type="PANTHER" id="PTHR45700">
    <property type="entry name" value="UBIQUITIN-PROTEIN LIGASE E3C"/>
    <property type="match status" value="1"/>
</dbReference>
<dbReference type="Pfam" id="PF00632">
    <property type="entry name" value="HECT"/>
    <property type="match status" value="1"/>
</dbReference>
<dbReference type="InterPro" id="IPR032353">
    <property type="entry name" value="AZUL"/>
</dbReference>
<gene>
    <name evidence="8" type="ORF">IWQ60_004402</name>
</gene>
<dbReference type="InterPro" id="IPR000569">
    <property type="entry name" value="HECT_dom"/>
</dbReference>
<dbReference type="PANTHER" id="PTHR45700:SF8">
    <property type="entry name" value="HECT-TYPE E3 UBIQUITIN TRANSFERASE"/>
    <property type="match status" value="1"/>
</dbReference>
<dbReference type="SUPFAM" id="SSF56204">
    <property type="entry name" value="Hect, E3 ligase catalytic domain"/>
    <property type="match status" value="1"/>
</dbReference>
<dbReference type="PROSITE" id="PS50237">
    <property type="entry name" value="HECT"/>
    <property type="match status" value="1"/>
</dbReference>
<dbReference type="InterPro" id="IPR042556">
    <property type="entry name" value="AZUL_sf"/>
</dbReference>
<dbReference type="Gene3D" id="6.10.130.10">
    <property type="entry name" value="Ubiquitin-protein ligase E3A, N-terminal zinc-binding domain (AZUL)"/>
    <property type="match status" value="1"/>
</dbReference>
<keyword evidence="3" id="KW-0808">Transferase</keyword>